<dbReference type="Proteomes" id="UP001175000">
    <property type="component" value="Unassembled WGS sequence"/>
</dbReference>
<evidence type="ECO:0000313" key="3">
    <source>
        <dbReference type="Proteomes" id="UP001175000"/>
    </source>
</evidence>
<evidence type="ECO:0000313" key="2">
    <source>
        <dbReference type="EMBL" id="KAK0613775.1"/>
    </source>
</evidence>
<feature type="compositionally biased region" description="Polar residues" evidence="1">
    <location>
        <begin position="274"/>
        <end position="284"/>
    </location>
</feature>
<organism evidence="2 3">
    <name type="scientific">Immersiella caudata</name>
    <dbReference type="NCBI Taxonomy" id="314043"/>
    <lineage>
        <taxon>Eukaryota</taxon>
        <taxon>Fungi</taxon>
        <taxon>Dikarya</taxon>
        <taxon>Ascomycota</taxon>
        <taxon>Pezizomycotina</taxon>
        <taxon>Sordariomycetes</taxon>
        <taxon>Sordariomycetidae</taxon>
        <taxon>Sordariales</taxon>
        <taxon>Lasiosphaeriaceae</taxon>
        <taxon>Immersiella</taxon>
    </lineage>
</organism>
<name>A0AA40BU70_9PEZI</name>
<keyword evidence="3" id="KW-1185">Reference proteome</keyword>
<reference evidence="2" key="1">
    <citation type="submission" date="2023-06" db="EMBL/GenBank/DDBJ databases">
        <title>Genome-scale phylogeny and comparative genomics of the fungal order Sordariales.</title>
        <authorList>
            <consortium name="Lawrence Berkeley National Laboratory"/>
            <person name="Hensen N."/>
            <person name="Bonometti L."/>
            <person name="Westerberg I."/>
            <person name="Brannstrom I.O."/>
            <person name="Guillou S."/>
            <person name="Cros-Aarteil S."/>
            <person name="Calhoun S."/>
            <person name="Haridas S."/>
            <person name="Kuo A."/>
            <person name="Mondo S."/>
            <person name="Pangilinan J."/>
            <person name="Riley R."/>
            <person name="Labutti K."/>
            <person name="Andreopoulos B."/>
            <person name="Lipzen A."/>
            <person name="Chen C."/>
            <person name="Yanf M."/>
            <person name="Daum C."/>
            <person name="Ng V."/>
            <person name="Clum A."/>
            <person name="Steindorff A."/>
            <person name="Ohm R."/>
            <person name="Martin F."/>
            <person name="Silar P."/>
            <person name="Natvig D."/>
            <person name="Lalanne C."/>
            <person name="Gautier V."/>
            <person name="Ament-Velasquez S.L."/>
            <person name="Kruys A."/>
            <person name="Hutchinson M.I."/>
            <person name="Powell A.J."/>
            <person name="Barry K."/>
            <person name="Miller A.N."/>
            <person name="Grigoriev I.V."/>
            <person name="Debuchy R."/>
            <person name="Gladieux P."/>
            <person name="Thoren M.H."/>
            <person name="Johannesson H."/>
        </authorList>
    </citation>
    <scope>NUCLEOTIDE SEQUENCE</scope>
    <source>
        <strain evidence="2">CBS 606.72</strain>
    </source>
</reference>
<feature type="region of interest" description="Disordered" evidence="1">
    <location>
        <begin position="272"/>
        <end position="310"/>
    </location>
</feature>
<dbReference type="EMBL" id="JAULSU010000006">
    <property type="protein sequence ID" value="KAK0613775.1"/>
    <property type="molecule type" value="Genomic_DNA"/>
</dbReference>
<evidence type="ECO:0000256" key="1">
    <source>
        <dbReference type="SAM" id="MobiDB-lite"/>
    </source>
</evidence>
<accession>A0AA40BU70</accession>
<dbReference type="AlphaFoldDB" id="A0AA40BU70"/>
<sequence>MAVFVKLLECSACGLDKPANAAFSKSQRRANTNKCISCVDVHHRFGVDGITFPDPDEDGNIDFMQTNMDYMKTQWIDVASIHDWDFGNKEKMIGFVHRSWEHNLGRADHWISKLSRAEFDLKLMTRLDRIEGEKIPDWTDDEWEMVAPLNKNPDICFQDPEDISMAQLDAEEYRQSDEYKKLQKDWKELAEDMPVKPAKAAAAADKNTWAAPRPSTPIAAPGAIAAAPLSPPETPPSPMVSTHSVAATVNTVDEDDWMMVATKASKKISKKYTESNQMANSSGARSKGGNAWGKDTGRNRELMFGPNMRG</sequence>
<gene>
    <name evidence="2" type="ORF">B0T14DRAFT_284943</name>
</gene>
<proteinExistence type="predicted"/>
<comment type="caution">
    <text evidence="2">The sequence shown here is derived from an EMBL/GenBank/DDBJ whole genome shotgun (WGS) entry which is preliminary data.</text>
</comment>
<protein>
    <submittedName>
        <fullName evidence="2">Uncharacterized protein</fullName>
    </submittedName>
</protein>